<evidence type="ECO:0000259" key="1">
    <source>
        <dbReference type="Pfam" id="PF00534"/>
    </source>
</evidence>
<dbReference type="InterPro" id="IPR050194">
    <property type="entry name" value="Glycosyltransferase_grp1"/>
</dbReference>
<dbReference type="Pfam" id="PF00534">
    <property type="entry name" value="Glycos_transf_1"/>
    <property type="match status" value="1"/>
</dbReference>
<dbReference type="EMBL" id="QKUF01000001">
    <property type="protein sequence ID" value="PZW36500.1"/>
    <property type="molecule type" value="Genomic_DNA"/>
</dbReference>
<feature type="domain" description="Glycosyl transferase family 1" evidence="1">
    <location>
        <begin position="189"/>
        <end position="317"/>
    </location>
</feature>
<evidence type="ECO:0000313" key="3">
    <source>
        <dbReference type="EMBL" id="PZW36500.1"/>
    </source>
</evidence>
<sequence>MRIAQIAPPWISVPPKNYGGTEAVIAHLIEEQVRSGHEVTMYAPEDTRTSARLISFIPHPLLEEGRPWHAPLKAYYHLVKAIEHIQEQAYDVVHAHLSSPADMYLYPLLSSLSTPHVVTLHSPFPFDQCDDWQGDADSFFMDWSPSVPLVAISESARKQALQQLPQLNFAGVVPNGLSTDDYTPIGHHRENFLVWLGRFSPEKGPHHAIEAARRSGIPLMLGGTIDHTSKETQDYFHQTIEPQIDNQHIRYLGAVNMEQKQRLLSRARGFLNPIEWEEPFGMVMIEAMAVGCPVITFRHGAAPEVVHHEVSGFVVNTLDEMIEMIPHLDSLDQTDIRAHVEEHFSVRAMARRYETIYRYVIAQSKIPSFSSPGS</sequence>
<keyword evidence="3" id="KW-0808">Transferase</keyword>
<dbReference type="PANTHER" id="PTHR45947:SF3">
    <property type="entry name" value="SULFOQUINOVOSYL TRANSFERASE SQD2"/>
    <property type="match status" value="1"/>
</dbReference>
<dbReference type="AlphaFoldDB" id="A0A326UI39"/>
<dbReference type="GO" id="GO:0016757">
    <property type="term" value="F:glycosyltransferase activity"/>
    <property type="evidence" value="ECO:0007669"/>
    <property type="project" value="InterPro"/>
</dbReference>
<evidence type="ECO:0000313" key="4">
    <source>
        <dbReference type="Proteomes" id="UP000248806"/>
    </source>
</evidence>
<evidence type="ECO:0000259" key="2">
    <source>
        <dbReference type="Pfam" id="PF13439"/>
    </source>
</evidence>
<dbReference type="PANTHER" id="PTHR45947">
    <property type="entry name" value="SULFOQUINOVOSYL TRANSFERASE SQD2"/>
    <property type="match status" value="1"/>
</dbReference>
<dbReference type="Proteomes" id="UP000248806">
    <property type="component" value="Unassembled WGS sequence"/>
</dbReference>
<dbReference type="OrthoDB" id="9764657at2"/>
<keyword evidence="4" id="KW-1185">Reference proteome</keyword>
<dbReference type="InterPro" id="IPR001296">
    <property type="entry name" value="Glyco_trans_1"/>
</dbReference>
<name>A0A326UI39_THEHA</name>
<proteinExistence type="predicted"/>
<reference evidence="3 4" key="1">
    <citation type="submission" date="2018-06" db="EMBL/GenBank/DDBJ databases">
        <title>Genomic Encyclopedia of Archaeal and Bacterial Type Strains, Phase II (KMG-II): from individual species to whole genera.</title>
        <authorList>
            <person name="Goeker M."/>
        </authorList>
    </citation>
    <scope>NUCLEOTIDE SEQUENCE [LARGE SCALE GENOMIC DNA]</scope>
    <source>
        <strain evidence="3 4">ATCC BAA-1881</strain>
    </source>
</reference>
<comment type="caution">
    <text evidence="3">The sequence shown here is derived from an EMBL/GenBank/DDBJ whole genome shotgun (WGS) entry which is preliminary data.</text>
</comment>
<feature type="domain" description="Glycosyltransferase subfamily 4-like N-terminal" evidence="2">
    <location>
        <begin position="18"/>
        <end position="180"/>
    </location>
</feature>
<protein>
    <submittedName>
        <fullName evidence="3">Glycosyltransferase involved in cell wall biosynthesis</fullName>
    </submittedName>
</protein>
<dbReference type="CDD" id="cd03802">
    <property type="entry name" value="GT4_AviGT4-like"/>
    <property type="match status" value="1"/>
</dbReference>
<accession>A0A326UI39</accession>
<dbReference type="RefSeq" id="WP_111318794.1">
    <property type="nucleotide sequence ID" value="NZ_BIFX01000001.1"/>
</dbReference>
<organism evidence="3 4">
    <name type="scientific">Thermosporothrix hazakensis</name>
    <dbReference type="NCBI Taxonomy" id="644383"/>
    <lineage>
        <taxon>Bacteria</taxon>
        <taxon>Bacillati</taxon>
        <taxon>Chloroflexota</taxon>
        <taxon>Ktedonobacteria</taxon>
        <taxon>Ktedonobacterales</taxon>
        <taxon>Thermosporotrichaceae</taxon>
        <taxon>Thermosporothrix</taxon>
    </lineage>
</organism>
<dbReference type="SUPFAM" id="SSF53756">
    <property type="entry name" value="UDP-Glycosyltransferase/glycogen phosphorylase"/>
    <property type="match status" value="1"/>
</dbReference>
<gene>
    <name evidence="3" type="ORF">EI42_00676</name>
</gene>
<dbReference type="InterPro" id="IPR028098">
    <property type="entry name" value="Glyco_trans_4-like_N"/>
</dbReference>
<dbReference type="Pfam" id="PF13439">
    <property type="entry name" value="Glyco_transf_4"/>
    <property type="match status" value="1"/>
</dbReference>
<dbReference type="Gene3D" id="3.40.50.2000">
    <property type="entry name" value="Glycogen Phosphorylase B"/>
    <property type="match status" value="2"/>
</dbReference>